<dbReference type="PRINTS" id="PR00457">
    <property type="entry name" value="ANPEROXIDASE"/>
</dbReference>
<keyword evidence="3" id="KW-1185">Reference proteome</keyword>
<dbReference type="InterPro" id="IPR037120">
    <property type="entry name" value="Haem_peroxidase_sf_animal"/>
</dbReference>
<dbReference type="GO" id="GO:0004601">
    <property type="term" value="F:peroxidase activity"/>
    <property type="evidence" value="ECO:0007669"/>
    <property type="project" value="UniProtKB-KW"/>
</dbReference>
<dbReference type="Gene3D" id="1.10.640.10">
    <property type="entry name" value="Haem peroxidase domain superfamily, animal type"/>
    <property type="match status" value="2"/>
</dbReference>
<dbReference type="EMBL" id="NCKV01001132">
    <property type="protein sequence ID" value="RWS28959.1"/>
    <property type="molecule type" value="Genomic_DNA"/>
</dbReference>
<proteinExistence type="predicted"/>
<dbReference type="GO" id="GO:0006979">
    <property type="term" value="P:response to oxidative stress"/>
    <property type="evidence" value="ECO:0007669"/>
    <property type="project" value="InterPro"/>
</dbReference>
<keyword evidence="1" id="KW-0560">Oxidoreductase</keyword>
<dbReference type="PROSITE" id="PS50292">
    <property type="entry name" value="PEROXIDASE_3"/>
    <property type="match status" value="1"/>
</dbReference>
<dbReference type="VEuPathDB" id="VectorBase:LDEU003082"/>
<dbReference type="Pfam" id="PF03098">
    <property type="entry name" value="An_peroxidase"/>
    <property type="match status" value="3"/>
</dbReference>
<evidence type="ECO:0000313" key="2">
    <source>
        <dbReference type="EMBL" id="RWS28959.1"/>
    </source>
</evidence>
<sequence>MSNDPLEPSATGIALARLELISPDTKRAVQNCKEADFVHCDPYNKYRTADGSCNNLQHPHWGKSFSCFSRLLPPAYADGLSAPRVSLSGAPLPNPRIISALIHRDLNYPATYTHLTMQYGQFFAHDIAFTPSSRTRPREQMNQITSYIDGSQVYGSMENETRSLWTKTGPAGRMHVSLAANGGELLPKSTEPDSDQCSKPNQNQYCFKAGDKRVNQHPSLTALHVLFLRQHNRIVNALKRINPHWVGDKLYEEANVFAEILDDGRPSGYRLRENFFTPFGFNDGQLDAVMRGLISQAAQNRDPFISSDMKNHLYRPKDSPYGLDLPAFNVQRGRDHGIASYTHYLKFCFDDKIYSWEELDQYMPTSQRLRLQKIYKSVYDIDLFTAGLMEYPLPGAAVGPTFTCLIGIQMYNLKFGDRFWFEHENQVGSFTSQQLQELKKVTLAKIICANSDNIKHIQKNVFRGESKRNPIVPCNSLHDTDLRAWRDVPGETIVTF</sequence>
<dbReference type="InterPro" id="IPR019791">
    <property type="entry name" value="Haem_peroxidase_animal"/>
</dbReference>
<keyword evidence="1" id="KW-0575">Peroxidase</keyword>
<reference evidence="2 3" key="1">
    <citation type="journal article" date="2018" name="Gigascience">
        <title>Genomes of trombidid mites reveal novel predicted allergens and laterally-transferred genes associated with secondary metabolism.</title>
        <authorList>
            <person name="Dong X."/>
            <person name="Chaisiri K."/>
            <person name="Xia D."/>
            <person name="Armstrong S.D."/>
            <person name="Fang Y."/>
            <person name="Donnelly M.J."/>
            <person name="Kadowaki T."/>
            <person name="McGarry J.W."/>
            <person name="Darby A.C."/>
            <person name="Makepeace B.L."/>
        </authorList>
    </citation>
    <scope>NUCLEOTIDE SEQUENCE [LARGE SCALE GENOMIC DNA]</scope>
    <source>
        <strain evidence="2">UoL-UT</strain>
    </source>
</reference>
<accession>A0A443SN52</accession>
<evidence type="ECO:0000313" key="3">
    <source>
        <dbReference type="Proteomes" id="UP000288716"/>
    </source>
</evidence>
<comment type="caution">
    <text evidence="2">The sequence shown here is derived from an EMBL/GenBank/DDBJ whole genome shotgun (WGS) entry which is preliminary data.</text>
</comment>
<gene>
    <name evidence="2" type="ORF">B4U80_08496</name>
</gene>
<evidence type="ECO:0000256" key="1">
    <source>
        <dbReference type="ARBA" id="ARBA00022559"/>
    </source>
</evidence>
<dbReference type="STRING" id="299467.A0A443SN52"/>
<organism evidence="2 3">
    <name type="scientific">Leptotrombidium deliense</name>
    <dbReference type="NCBI Taxonomy" id="299467"/>
    <lineage>
        <taxon>Eukaryota</taxon>
        <taxon>Metazoa</taxon>
        <taxon>Ecdysozoa</taxon>
        <taxon>Arthropoda</taxon>
        <taxon>Chelicerata</taxon>
        <taxon>Arachnida</taxon>
        <taxon>Acari</taxon>
        <taxon>Acariformes</taxon>
        <taxon>Trombidiformes</taxon>
        <taxon>Prostigmata</taxon>
        <taxon>Anystina</taxon>
        <taxon>Parasitengona</taxon>
        <taxon>Trombiculoidea</taxon>
        <taxon>Trombiculidae</taxon>
        <taxon>Leptotrombidium</taxon>
    </lineage>
</organism>
<dbReference type="PANTHER" id="PTHR11475">
    <property type="entry name" value="OXIDASE/PEROXIDASE"/>
    <property type="match status" value="1"/>
</dbReference>
<dbReference type="AlphaFoldDB" id="A0A443SN52"/>
<dbReference type="PANTHER" id="PTHR11475:SF143">
    <property type="entry name" value="PUTATIVE-RELATED"/>
    <property type="match status" value="1"/>
</dbReference>
<dbReference type="GO" id="GO:0020037">
    <property type="term" value="F:heme binding"/>
    <property type="evidence" value="ECO:0007669"/>
    <property type="project" value="InterPro"/>
</dbReference>
<name>A0A443SN52_9ACAR</name>
<protein>
    <submittedName>
        <fullName evidence="2">Peroxidasin-like protein</fullName>
    </submittedName>
</protein>
<dbReference type="OrthoDB" id="823504at2759"/>
<dbReference type="SUPFAM" id="SSF48113">
    <property type="entry name" value="Heme-dependent peroxidases"/>
    <property type="match status" value="1"/>
</dbReference>
<dbReference type="Proteomes" id="UP000288716">
    <property type="component" value="Unassembled WGS sequence"/>
</dbReference>
<dbReference type="InterPro" id="IPR010255">
    <property type="entry name" value="Haem_peroxidase_sf"/>
</dbReference>